<feature type="domain" description="TonB-dependent receptor-like beta-barrel" evidence="12">
    <location>
        <begin position="264"/>
        <end position="676"/>
    </location>
</feature>
<evidence type="ECO:0000256" key="11">
    <source>
        <dbReference type="RuleBase" id="RU003357"/>
    </source>
</evidence>
<comment type="subcellular location">
    <subcellularLocation>
        <location evidence="1 10">Cell outer membrane</location>
        <topology evidence="1 10">Multi-pass membrane protein</topology>
    </subcellularLocation>
</comment>
<dbReference type="GO" id="GO:0044718">
    <property type="term" value="P:siderophore transmembrane transport"/>
    <property type="evidence" value="ECO:0007669"/>
    <property type="project" value="TreeGrafter"/>
</dbReference>
<keyword evidence="3 10" id="KW-1134">Transmembrane beta strand</keyword>
<dbReference type="AlphaFoldDB" id="H1D2R4"/>
<evidence type="ECO:0000313" key="15">
    <source>
        <dbReference type="Proteomes" id="UP000003277"/>
    </source>
</evidence>
<name>H1D2R4_9FIRM</name>
<evidence type="ECO:0000256" key="7">
    <source>
        <dbReference type="ARBA" id="ARBA00023136"/>
    </source>
</evidence>
<evidence type="ECO:0000256" key="6">
    <source>
        <dbReference type="ARBA" id="ARBA00023077"/>
    </source>
</evidence>
<keyword evidence="5" id="KW-0732">Signal</keyword>
<dbReference type="InterPro" id="IPR036942">
    <property type="entry name" value="Beta-barrel_TonB_sf"/>
</dbReference>
<reference evidence="14 15" key="1">
    <citation type="submission" date="2011-11" db="EMBL/GenBank/DDBJ databases">
        <title>The Genome Sequence of Dialister succinatiphilus YIT 11850.</title>
        <authorList>
            <consortium name="The Broad Institute Genome Sequencing Platform"/>
            <person name="Earl A."/>
            <person name="Ward D."/>
            <person name="Feldgarden M."/>
            <person name="Gevers D."/>
            <person name="Morotomi M."/>
            <person name="Young S.K."/>
            <person name="Zeng Q."/>
            <person name="Gargeya S."/>
            <person name="Fitzgerald M."/>
            <person name="Haas B."/>
            <person name="Abouelleil A."/>
            <person name="Alvarado L."/>
            <person name="Arachchi H.M."/>
            <person name="Berlin A."/>
            <person name="Brown A."/>
            <person name="Chapman S.B."/>
            <person name="Dunbar C."/>
            <person name="Gearin G."/>
            <person name="Goldberg J."/>
            <person name="Griggs A."/>
            <person name="Gujja S."/>
            <person name="Heiman D."/>
            <person name="Howarth C."/>
            <person name="Lui A."/>
            <person name="MacDonald P.J.P."/>
            <person name="Montmayeur A."/>
            <person name="Murphy C."/>
            <person name="Neiman D."/>
            <person name="Pearson M."/>
            <person name="Priest M."/>
            <person name="Roberts A."/>
            <person name="Saif S."/>
            <person name="Shea T."/>
            <person name="Sisk P."/>
            <person name="Stolte C."/>
            <person name="Sykes S."/>
            <person name="Wortman J."/>
            <person name="Nusbaum C."/>
            <person name="Birren B."/>
        </authorList>
    </citation>
    <scope>NUCLEOTIDE SEQUENCE [LARGE SCALE GENOMIC DNA]</scope>
    <source>
        <strain evidence="14 15">YIT 11850</strain>
    </source>
</reference>
<dbReference type="SUPFAM" id="SSF56935">
    <property type="entry name" value="Porins"/>
    <property type="match status" value="1"/>
</dbReference>
<dbReference type="eggNOG" id="COG4771">
    <property type="taxonomic scope" value="Bacteria"/>
</dbReference>
<sequence length="701" mass="79221">MLAGLGQVEAADSGHVYQLSPIVVTATRIRENAAEVPASVSVITADQIKQKNVRTITEAINYLPGIYSDRPQGMSDNAGGISIRGFGESNILVLYDGMPLNNGFSGGVNWSTISIDDVAKIELVRGAGSSLYGGRAVGGVINIVSKNPDKNSGKIYTEYGSHDTWRRGVNITRKLTDKWSFSAGYENRRTDGYRKKLSYTKKGATKTPTGTVGTGYEESKNHAGDTIYILGNPGTTASKDNTYNFKLRYNFSDTKSMMYQYTHDYFKYYSKDPVSYIHDADGNELFNGSVLLPDGKYYNFSEADFTDYYGKKKTDIHSFTYKDDANQILFSAGLVNSKDDGYSTGSDLAGEGPGSRNHYPNKSYKADFQKTWDIGKNTLVSGFDIQRDSMTYNQSKLAHWHNWGSITKDVVTQGGKNLISSVFVQDKYKFNDNWNAYAGLRLDHYKKYGGFFRGTKDGQYLDITRDTKTYNELSPKFSLEYLPNSSTTYYISYGHSFNAPTLYKLYRFDGRYIGNPSLKPEKTDTIEAGIKKSFKKTQINFDVYHAKTKDLITTERAGKYSTFINKEKAKRTGFEMEVRQKFNDSLSAYANYAYERATDDEGERIYSIPRHIFHAGLNYQKPLWDAYVEAQYVSDRNEKGDIPHHLYSYDAIYTINLGANYKFAKGATIGLAIDNLLDKDYWSWYYYGAGRTYTVKLSYEF</sequence>
<dbReference type="PATRIC" id="fig|742743.3.peg.1918"/>
<evidence type="ECO:0000256" key="1">
    <source>
        <dbReference type="ARBA" id="ARBA00004571"/>
    </source>
</evidence>
<keyword evidence="4 10" id="KW-0812">Transmembrane</keyword>
<keyword evidence="15" id="KW-1185">Reference proteome</keyword>
<dbReference type="InterPro" id="IPR012910">
    <property type="entry name" value="Plug_dom"/>
</dbReference>
<gene>
    <name evidence="14" type="ORF">HMPREF9453_01902</name>
</gene>
<dbReference type="InterPro" id="IPR037066">
    <property type="entry name" value="Plug_dom_sf"/>
</dbReference>
<evidence type="ECO:0000256" key="4">
    <source>
        <dbReference type="ARBA" id="ARBA00022692"/>
    </source>
</evidence>
<dbReference type="GO" id="GO:0015344">
    <property type="term" value="F:siderophore uptake transmembrane transporter activity"/>
    <property type="evidence" value="ECO:0007669"/>
    <property type="project" value="TreeGrafter"/>
</dbReference>
<keyword evidence="2 10" id="KW-0813">Transport</keyword>
<keyword evidence="6 11" id="KW-0798">TonB box</keyword>
<evidence type="ECO:0000256" key="10">
    <source>
        <dbReference type="PROSITE-ProRule" id="PRU01360"/>
    </source>
</evidence>
<evidence type="ECO:0000256" key="3">
    <source>
        <dbReference type="ARBA" id="ARBA00022452"/>
    </source>
</evidence>
<evidence type="ECO:0008006" key="16">
    <source>
        <dbReference type="Google" id="ProtNLM"/>
    </source>
</evidence>
<dbReference type="Pfam" id="PF07715">
    <property type="entry name" value="Plug"/>
    <property type="match status" value="1"/>
</dbReference>
<evidence type="ECO:0000256" key="9">
    <source>
        <dbReference type="ARBA" id="ARBA00023237"/>
    </source>
</evidence>
<dbReference type="CDD" id="cd01347">
    <property type="entry name" value="ligand_gated_channel"/>
    <property type="match status" value="1"/>
</dbReference>
<dbReference type="InterPro" id="IPR000531">
    <property type="entry name" value="Beta-barrel_TonB"/>
</dbReference>
<proteinExistence type="inferred from homology"/>
<evidence type="ECO:0000256" key="5">
    <source>
        <dbReference type="ARBA" id="ARBA00022729"/>
    </source>
</evidence>
<dbReference type="Gene3D" id="2.40.170.20">
    <property type="entry name" value="TonB-dependent receptor, beta-barrel domain"/>
    <property type="match status" value="1"/>
</dbReference>
<dbReference type="InterPro" id="IPR039426">
    <property type="entry name" value="TonB-dep_rcpt-like"/>
</dbReference>
<dbReference type="EMBL" id="ADLT01000065">
    <property type="protein sequence ID" value="EHO62184.1"/>
    <property type="molecule type" value="Genomic_DNA"/>
</dbReference>
<keyword evidence="7 10" id="KW-0472">Membrane</keyword>
<comment type="caution">
    <text evidence="14">The sequence shown here is derived from an EMBL/GenBank/DDBJ whole genome shotgun (WGS) entry which is preliminary data.</text>
</comment>
<keyword evidence="8" id="KW-0675">Receptor</keyword>
<dbReference type="STRING" id="742743.HMPREF9453_01902"/>
<dbReference type="GO" id="GO:0009279">
    <property type="term" value="C:cell outer membrane"/>
    <property type="evidence" value="ECO:0007669"/>
    <property type="project" value="UniProtKB-SubCell"/>
</dbReference>
<dbReference type="PANTHER" id="PTHR30069">
    <property type="entry name" value="TONB-DEPENDENT OUTER MEMBRANE RECEPTOR"/>
    <property type="match status" value="1"/>
</dbReference>
<protein>
    <recommendedName>
        <fullName evidence="16">TonB-dependent siderophore receptor</fullName>
    </recommendedName>
</protein>
<accession>H1D2R4</accession>
<evidence type="ECO:0000259" key="13">
    <source>
        <dbReference type="Pfam" id="PF07715"/>
    </source>
</evidence>
<keyword evidence="9 10" id="KW-0998">Cell outer membrane</keyword>
<dbReference type="Pfam" id="PF00593">
    <property type="entry name" value="TonB_dep_Rec_b-barrel"/>
    <property type="match status" value="1"/>
</dbReference>
<dbReference type="PANTHER" id="PTHR30069:SF29">
    <property type="entry name" value="HEMOGLOBIN AND HEMOGLOBIN-HAPTOGLOBIN-BINDING PROTEIN 1-RELATED"/>
    <property type="match status" value="1"/>
</dbReference>
<comment type="similarity">
    <text evidence="10 11">Belongs to the TonB-dependent receptor family.</text>
</comment>
<organism evidence="14 15">
    <name type="scientific">Dialister succinatiphilus YIT 11850</name>
    <dbReference type="NCBI Taxonomy" id="742743"/>
    <lineage>
        <taxon>Bacteria</taxon>
        <taxon>Bacillati</taxon>
        <taxon>Bacillota</taxon>
        <taxon>Negativicutes</taxon>
        <taxon>Veillonellales</taxon>
        <taxon>Veillonellaceae</taxon>
        <taxon>Dialister</taxon>
    </lineage>
</organism>
<feature type="domain" description="TonB-dependent receptor plug" evidence="13">
    <location>
        <begin position="34"/>
        <end position="140"/>
    </location>
</feature>
<dbReference type="Proteomes" id="UP000003277">
    <property type="component" value="Unassembled WGS sequence"/>
</dbReference>
<evidence type="ECO:0000313" key="14">
    <source>
        <dbReference type="EMBL" id="EHO62184.1"/>
    </source>
</evidence>
<evidence type="ECO:0000259" key="12">
    <source>
        <dbReference type="Pfam" id="PF00593"/>
    </source>
</evidence>
<evidence type="ECO:0000256" key="2">
    <source>
        <dbReference type="ARBA" id="ARBA00022448"/>
    </source>
</evidence>
<evidence type="ECO:0000256" key="8">
    <source>
        <dbReference type="ARBA" id="ARBA00023170"/>
    </source>
</evidence>
<dbReference type="Gene3D" id="2.170.130.10">
    <property type="entry name" value="TonB-dependent receptor, plug domain"/>
    <property type="match status" value="1"/>
</dbReference>
<dbReference type="PROSITE" id="PS52016">
    <property type="entry name" value="TONB_DEPENDENT_REC_3"/>
    <property type="match status" value="1"/>
</dbReference>
<dbReference type="HOGENOM" id="CLU_008287_18_1_9"/>